<dbReference type="RefSeq" id="WP_231331879.1">
    <property type="nucleotide sequence ID" value="NZ_CP059572.1"/>
</dbReference>
<dbReference type="EMBL" id="CP059572">
    <property type="protein sequence ID" value="QXJ25725.1"/>
    <property type="molecule type" value="Genomic_DNA"/>
</dbReference>
<sequence length="140" mass="14842">MTREGPGRIFRRIRQYSVAALVFGLAVGCSSDGRSDPPAGPPAGAPADLGALASKIGCAQITGKRNVRDLRQGTCRTPQGRYTMVTFGTDQNRDAWLTEATKWGGAYLIGSRFVVVGTPQSLGPLKEKVGGELKMGDAHH</sequence>
<keyword evidence="2" id="KW-1185">Reference proteome</keyword>
<evidence type="ECO:0000313" key="2">
    <source>
        <dbReference type="Proteomes" id="UP001049518"/>
    </source>
</evidence>
<gene>
    <name evidence="1" type="ORF">AGRA3207_007254</name>
</gene>
<proteinExistence type="predicted"/>
<protein>
    <recommendedName>
        <fullName evidence="3">Lipoprotein</fullName>
    </recommendedName>
</protein>
<accession>A0ABX8R3V4</accession>
<dbReference type="Proteomes" id="UP001049518">
    <property type="component" value="Chromosome"/>
</dbReference>
<dbReference type="PROSITE" id="PS51257">
    <property type="entry name" value="PROKAR_LIPOPROTEIN"/>
    <property type="match status" value="1"/>
</dbReference>
<evidence type="ECO:0000313" key="1">
    <source>
        <dbReference type="EMBL" id="QXJ25725.1"/>
    </source>
</evidence>
<name>A0ABX8R3V4_9ACTN</name>
<reference evidence="1" key="1">
    <citation type="submission" date="2020-07" db="EMBL/GenBank/DDBJ databases">
        <authorList>
            <person name="Tarantini F.S."/>
            <person name="Hong K.W."/>
            <person name="Chan K.G."/>
        </authorList>
    </citation>
    <scope>NUCLEOTIDE SEQUENCE</scope>
    <source>
        <strain evidence="1">32-07</strain>
    </source>
</reference>
<evidence type="ECO:0008006" key="3">
    <source>
        <dbReference type="Google" id="ProtNLM"/>
    </source>
</evidence>
<organism evidence="1 2">
    <name type="scientific">Actinomadura graeca</name>
    <dbReference type="NCBI Taxonomy" id="2750812"/>
    <lineage>
        <taxon>Bacteria</taxon>
        <taxon>Bacillati</taxon>
        <taxon>Actinomycetota</taxon>
        <taxon>Actinomycetes</taxon>
        <taxon>Streptosporangiales</taxon>
        <taxon>Thermomonosporaceae</taxon>
        <taxon>Actinomadura</taxon>
    </lineage>
</organism>